<gene>
    <name evidence="2" type="ORF">PODANS_6_6460</name>
</gene>
<protein>
    <submittedName>
        <fullName evidence="2">Podospora anserina S mat+ genomic DNA chromosome 6, supercontig 2</fullName>
    </submittedName>
</protein>
<feature type="compositionally biased region" description="Polar residues" evidence="1">
    <location>
        <begin position="158"/>
        <end position="169"/>
    </location>
</feature>
<feature type="compositionally biased region" description="Basic residues" evidence="1">
    <location>
        <begin position="138"/>
        <end position="157"/>
    </location>
</feature>
<accession>B2B3K1</accession>
<feature type="region of interest" description="Disordered" evidence="1">
    <location>
        <begin position="95"/>
        <end position="169"/>
    </location>
</feature>
<dbReference type="RefSeq" id="XP_001910551.1">
    <property type="nucleotide sequence ID" value="XM_001910516.1"/>
</dbReference>
<dbReference type="PANTHER" id="PTHR35569">
    <property type="entry name" value="CYANAMIDE HYDRATASE DDI2-RELATED"/>
    <property type="match status" value="1"/>
</dbReference>
<evidence type="ECO:0000313" key="2">
    <source>
        <dbReference type="EMBL" id="CAP71687.1"/>
    </source>
</evidence>
<sequence length="169" mass="19412">MTTPTLSRDDLISLHGFTPLPVDQDAIFQGKPFLHQPTPVPLSSIPYPSSTDPLVAKVQEYAKEKLPIQTYNHSMRVFYWCTPLHPFPLHHTPDLSPPRHRHHPLQPILHPPLIRVPRRGDSPRPPKRTQRQQVASRSRSRSHNPTPRPRHSRHHHSLGTNPPTSHSLR</sequence>
<evidence type="ECO:0000256" key="1">
    <source>
        <dbReference type="SAM" id="MobiDB-lite"/>
    </source>
</evidence>
<dbReference type="HOGENOM" id="CLU_1579199_0_0_1"/>
<dbReference type="KEGG" id="pan:PODANSg7590"/>
<reference evidence="2" key="1">
    <citation type="journal article" date="2008" name="Genome Biol.">
        <title>The genome sequence of the model ascomycete fungus Podospora anserina.</title>
        <authorList>
            <person name="Espagne E."/>
            <person name="Lespinet O."/>
            <person name="Malagnac F."/>
            <person name="Da Silva C."/>
            <person name="Jaillon O."/>
            <person name="Porcel B.M."/>
            <person name="Couloux A."/>
            <person name="Aury J.-M."/>
            <person name="Segurens B."/>
            <person name="Poulain J."/>
            <person name="Anthouard V."/>
            <person name="Grossetete S."/>
            <person name="Khalili H."/>
            <person name="Coppin E."/>
            <person name="Dequard-Chablat M."/>
            <person name="Picard M."/>
            <person name="Contamine V."/>
            <person name="Arnaise S."/>
            <person name="Bourdais A."/>
            <person name="Berteaux-Lecellier V."/>
            <person name="Gautheret D."/>
            <person name="de Vries R.P."/>
            <person name="Battaglia E."/>
            <person name="Coutinho P.M."/>
            <person name="Danchin E.G.J."/>
            <person name="Henrissat B."/>
            <person name="El Khoury R."/>
            <person name="Sainsard-Chanet A."/>
            <person name="Boivin A."/>
            <person name="Pinan-Lucarre B."/>
            <person name="Sellem C.H."/>
            <person name="Debuchy R."/>
            <person name="Wincker P."/>
            <person name="Weissenbach J."/>
            <person name="Silar P."/>
        </authorList>
    </citation>
    <scope>NUCLEOTIDE SEQUENCE [LARGE SCALE GENOMIC DNA]</scope>
    <source>
        <strain evidence="2">S mat+</strain>
    </source>
</reference>
<reference evidence="2" key="2">
    <citation type="submission" date="2008-07" db="EMBL/GenBank/DDBJ databases">
        <authorList>
            <person name="Genoscope - CEA"/>
        </authorList>
    </citation>
    <scope>NUCLEOTIDE SEQUENCE</scope>
    <source>
        <strain evidence="2">S mat+</strain>
    </source>
</reference>
<feature type="compositionally biased region" description="Low complexity" evidence="1">
    <location>
        <begin position="105"/>
        <end position="115"/>
    </location>
</feature>
<dbReference type="AlphaFoldDB" id="B2B3K1"/>
<dbReference type="VEuPathDB" id="FungiDB:PODANS_6_6460"/>
<proteinExistence type="predicted"/>
<dbReference type="PANTHER" id="PTHR35569:SF1">
    <property type="entry name" value="CYANAMIDE HYDRATASE DDI2-RELATED"/>
    <property type="match status" value="1"/>
</dbReference>
<organism evidence="2">
    <name type="scientific">Podospora anserina (strain S / ATCC MYA-4624 / DSM 980 / FGSC 10383)</name>
    <name type="common">Pleurage anserina</name>
    <dbReference type="NCBI Taxonomy" id="515849"/>
    <lineage>
        <taxon>Eukaryota</taxon>
        <taxon>Fungi</taxon>
        <taxon>Dikarya</taxon>
        <taxon>Ascomycota</taxon>
        <taxon>Pezizomycotina</taxon>
        <taxon>Sordariomycetes</taxon>
        <taxon>Sordariomycetidae</taxon>
        <taxon>Sordariales</taxon>
        <taxon>Podosporaceae</taxon>
        <taxon>Podospora</taxon>
        <taxon>Podospora anserina</taxon>
    </lineage>
</organism>
<dbReference type="EMBL" id="CU638744">
    <property type="protein sequence ID" value="CAP71687.1"/>
    <property type="molecule type" value="Genomic_DNA"/>
</dbReference>
<dbReference type="OrthoDB" id="409121at2759"/>
<name>B2B3K1_PODAN</name>
<dbReference type="GeneID" id="6194729"/>